<evidence type="ECO:0000313" key="3">
    <source>
        <dbReference type="Proteomes" id="UP000585474"/>
    </source>
</evidence>
<dbReference type="OrthoDB" id="1103777at2759"/>
<sequence length="257" mass="28404">MQSSPCAHQGAIHALPHREAESRDRRRRASRAKIGRALASDEPTEPRQTSILGRASLQRGDVAVNVNFGFSLTYSRRGNIAQVYDLQQCVNRLDQAEMTPLQYSSAFTTLWQYLDHLANYTPICPTDTIAFKKFIDRQRIFKFLAGLRDEYDQVQCRILNIDPILSLTEAFAIIQNEESHRGVMLPPGPSESDLVTLGRVVGVSMVDLLLEDEVGRSGSTGGHGGNSRAHHSTVVETPLQALESTASLPLRLSCFAA</sequence>
<protein>
    <submittedName>
        <fullName evidence="2">Uncharacterized protein</fullName>
    </submittedName>
</protein>
<accession>A0A7J0DIG7</accession>
<dbReference type="AlphaFoldDB" id="A0A7J0DIG7"/>
<evidence type="ECO:0000256" key="1">
    <source>
        <dbReference type="SAM" id="MobiDB-lite"/>
    </source>
</evidence>
<reference evidence="3" key="1">
    <citation type="submission" date="2019-07" db="EMBL/GenBank/DDBJ databases">
        <title>De Novo Assembly of kiwifruit Actinidia rufa.</title>
        <authorList>
            <person name="Sugita-Konishi S."/>
            <person name="Sato K."/>
            <person name="Mori E."/>
            <person name="Abe Y."/>
            <person name="Kisaki G."/>
            <person name="Hamano K."/>
            <person name="Suezawa K."/>
            <person name="Otani M."/>
            <person name="Fukuda T."/>
            <person name="Manabe T."/>
            <person name="Gomi K."/>
            <person name="Tabuchi M."/>
            <person name="Akimitsu K."/>
            <person name="Kataoka I."/>
        </authorList>
    </citation>
    <scope>NUCLEOTIDE SEQUENCE [LARGE SCALE GENOMIC DNA]</scope>
    <source>
        <strain evidence="3">cv. Fuchu</strain>
    </source>
</reference>
<dbReference type="EMBL" id="BJWL01000226">
    <property type="protein sequence ID" value="GFS35268.1"/>
    <property type="molecule type" value="Genomic_DNA"/>
</dbReference>
<gene>
    <name evidence="2" type="ORF">Acr_00g0038720</name>
</gene>
<dbReference type="PANTHER" id="PTHR34222">
    <property type="entry name" value="GAG_PRE-INTEGRS DOMAIN-CONTAINING PROTEIN"/>
    <property type="match status" value="1"/>
</dbReference>
<proteinExistence type="predicted"/>
<comment type="caution">
    <text evidence="2">The sequence shown here is derived from an EMBL/GenBank/DDBJ whole genome shotgun (WGS) entry which is preliminary data.</text>
</comment>
<dbReference type="Proteomes" id="UP000585474">
    <property type="component" value="Unassembled WGS sequence"/>
</dbReference>
<feature type="region of interest" description="Disordered" evidence="1">
    <location>
        <begin position="1"/>
        <end position="48"/>
    </location>
</feature>
<organism evidence="2 3">
    <name type="scientific">Actinidia rufa</name>
    <dbReference type="NCBI Taxonomy" id="165716"/>
    <lineage>
        <taxon>Eukaryota</taxon>
        <taxon>Viridiplantae</taxon>
        <taxon>Streptophyta</taxon>
        <taxon>Embryophyta</taxon>
        <taxon>Tracheophyta</taxon>
        <taxon>Spermatophyta</taxon>
        <taxon>Magnoliopsida</taxon>
        <taxon>eudicotyledons</taxon>
        <taxon>Gunneridae</taxon>
        <taxon>Pentapetalae</taxon>
        <taxon>asterids</taxon>
        <taxon>Ericales</taxon>
        <taxon>Actinidiaceae</taxon>
        <taxon>Actinidia</taxon>
    </lineage>
</organism>
<keyword evidence="3" id="KW-1185">Reference proteome</keyword>
<evidence type="ECO:0000313" key="2">
    <source>
        <dbReference type="EMBL" id="GFS35268.1"/>
    </source>
</evidence>
<feature type="compositionally biased region" description="Basic residues" evidence="1">
    <location>
        <begin position="25"/>
        <end position="34"/>
    </location>
</feature>
<name>A0A7J0DIG7_9ERIC</name>
<dbReference type="PANTHER" id="PTHR34222:SF37">
    <property type="entry name" value="RETROTRANSPOSON GAG DOMAIN-CONTAINING PROTEIN"/>
    <property type="match status" value="1"/>
</dbReference>